<dbReference type="Proteomes" id="UP000572528">
    <property type="component" value="Unassembled WGS sequence"/>
</dbReference>
<protein>
    <submittedName>
        <fullName evidence="3">Uncharacterized protein</fullName>
    </submittedName>
</protein>
<feature type="region of interest" description="Disordered" evidence="1">
    <location>
        <begin position="458"/>
        <end position="486"/>
    </location>
</feature>
<accession>A0A853EKR5</accession>
<evidence type="ECO:0000313" key="3">
    <source>
        <dbReference type="EMBL" id="NYS68802.1"/>
    </source>
</evidence>
<keyword evidence="2" id="KW-1133">Transmembrane helix</keyword>
<dbReference type="EMBL" id="JACBXV010000039">
    <property type="protein sequence ID" value="NYS68802.1"/>
    <property type="molecule type" value="Genomic_DNA"/>
</dbReference>
<keyword evidence="2" id="KW-0812">Transmembrane</keyword>
<dbReference type="AlphaFoldDB" id="A0A853EKR5"/>
<evidence type="ECO:0000256" key="2">
    <source>
        <dbReference type="SAM" id="Phobius"/>
    </source>
</evidence>
<proteinExistence type="predicted"/>
<dbReference type="RefSeq" id="WP_179900126.1">
    <property type="nucleotide sequence ID" value="NZ_JACBXV010000039.1"/>
</dbReference>
<gene>
    <name evidence="3" type="ORF">HZZ05_04595</name>
</gene>
<evidence type="ECO:0000256" key="1">
    <source>
        <dbReference type="SAM" id="MobiDB-lite"/>
    </source>
</evidence>
<keyword evidence="2" id="KW-0472">Membrane</keyword>
<reference evidence="3 4" key="1">
    <citation type="submission" date="2020-07" db="EMBL/GenBank/DDBJ databases">
        <title>MOT database genomes.</title>
        <authorList>
            <person name="Joseph S."/>
            <person name="Aduse-Opoku J."/>
            <person name="Hashim A."/>
            <person name="Wade W."/>
            <person name="Curtis M."/>
        </authorList>
    </citation>
    <scope>NUCLEOTIDE SEQUENCE [LARGE SCALE GENOMIC DNA]</scope>
    <source>
        <strain evidence="3 4">WMus004</strain>
    </source>
</reference>
<sequence length="563" mass="59532">MVVAVLIWIFARASSTPTSRQAIGFVLTGGAWAFLSALSSWLAPLKNGYPDTLPLLTAALYAALTLTLVTDLLLCRHSESAASRPAHPSSWRPGRPTGQAAGCFLGATVLLTVPVLILSQISPSIGVSTTTDTPPRPAPETPSSIVGEAAWSRALGEHVFNILEGSVGPVLITNEGIIGLNGIDGTTLWSYRKRLHDRFDARAVASPDGAHVTVSLPTLRGPDRAVIIESATGTVIAEVPISSARDPLQMSDRVALIGIRAFSLTTGDLLWEVGEDQVGDYIGPAGHQSLIIDTTCRSTAYSDFEKELLESCSMSLIDDTDPTSVRLLTGVVTRPSEGVRTVDGWVIRYSEGSQEVSAPGNEQGRAASEPWPVVDGEEMEAINIDTVTTSVEGSAPAGTDVVPLGTFAGPATQDSSSLIPLRQSGTYEDWSTFPHYASIPVSAVFDPSTRSLTQVAVDDSQDDDDCERNRSCWPTPDTGVPRSSASVTERTMSLTLTRTDGTEPIVVDIDHAISSGGPRMSSPTATRAPGGVVLWSTLESGASQREGDINTPEGMHTVLYALR</sequence>
<feature type="transmembrane region" description="Helical" evidence="2">
    <location>
        <begin position="23"/>
        <end position="43"/>
    </location>
</feature>
<name>A0A853EKR5_9ACTO</name>
<organism evidence="3 4">
    <name type="scientific">Actinomyces bowdenii</name>
    <dbReference type="NCBI Taxonomy" id="131109"/>
    <lineage>
        <taxon>Bacteria</taxon>
        <taxon>Bacillati</taxon>
        <taxon>Actinomycetota</taxon>
        <taxon>Actinomycetes</taxon>
        <taxon>Actinomycetales</taxon>
        <taxon>Actinomycetaceae</taxon>
        <taxon>Actinomyces</taxon>
    </lineage>
</organism>
<evidence type="ECO:0000313" key="4">
    <source>
        <dbReference type="Proteomes" id="UP000572528"/>
    </source>
</evidence>
<feature type="transmembrane region" description="Helical" evidence="2">
    <location>
        <begin position="55"/>
        <end position="74"/>
    </location>
</feature>
<comment type="caution">
    <text evidence="3">The sequence shown here is derived from an EMBL/GenBank/DDBJ whole genome shotgun (WGS) entry which is preliminary data.</text>
</comment>